<evidence type="ECO:0000256" key="2">
    <source>
        <dbReference type="ARBA" id="ARBA00022571"/>
    </source>
</evidence>
<dbReference type="OrthoDB" id="9803155at2"/>
<evidence type="ECO:0000259" key="10">
    <source>
        <dbReference type="Pfam" id="PF00696"/>
    </source>
</evidence>
<keyword evidence="12" id="KW-1185">Reference proteome</keyword>
<name>A0A327Y7I5_9BACL</name>
<dbReference type="GO" id="GO:0005737">
    <property type="term" value="C:cytoplasm"/>
    <property type="evidence" value="ECO:0007669"/>
    <property type="project" value="UniProtKB-SubCell"/>
</dbReference>
<dbReference type="EMBL" id="QLMH01000014">
    <property type="protein sequence ID" value="RAK17020.1"/>
    <property type="molecule type" value="Genomic_DNA"/>
</dbReference>
<dbReference type="NCBIfam" id="TIGR00761">
    <property type="entry name" value="argB"/>
    <property type="match status" value="1"/>
</dbReference>
<comment type="similarity">
    <text evidence="9">Belongs to the acetylglutamate kinase family. ArgB subfamily.</text>
</comment>
<protein>
    <recommendedName>
        <fullName evidence="9">Acetylglutamate kinase</fullName>
        <ecNumber evidence="9">2.7.2.8</ecNumber>
    </recommendedName>
    <alternativeName>
        <fullName evidence="9">N-acetyl-L-glutamate 5-phosphotransferase</fullName>
    </alternativeName>
    <alternativeName>
        <fullName evidence="9">NAG kinase</fullName>
        <shortName evidence="9">NAGK</shortName>
    </alternativeName>
</protein>
<keyword evidence="6 9" id="KW-0418">Kinase</keyword>
<dbReference type="Proteomes" id="UP000248555">
    <property type="component" value="Unassembled WGS sequence"/>
</dbReference>
<dbReference type="GO" id="GO:0003991">
    <property type="term" value="F:acetylglutamate kinase activity"/>
    <property type="evidence" value="ECO:0007669"/>
    <property type="project" value="UniProtKB-UniRule"/>
</dbReference>
<evidence type="ECO:0000256" key="4">
    <source>
        <dbReference type="ARBA" id="ARBA00022679"/>
    </source>
</evidence>
<evidence type="ECO:0000313" key="12">
    <source>
        <dbReference type="Proteomes" id="UP000248555"/>
    </source>
</evidence>
<keyword evidence="9" id="KW-0963">Cytoplasm</keyword>
<dbReference type="PANTHER" id="PTHR23342">
    <property type="entry name" value="N-ACETYLGLUTAMATE SYNTHASE"/>
    <property type="match status" value="1"/>
</dbReference>
<evidence type="ECO:0000256" key="1">
    <source>
        <dbReference type="ARBA" id="ARBA00004828"/>
    </source>
</evidence>
<evidence type="ECO:0000313" key="11">
    <source>
        <dbReference type="EMBL" id="RAK17020.1"/>
    </source>
</evidence>
<evidence type="ECO:0000256" key="7">
    <source>
        <dbReference type="ARBA" id="ARBA00022840"/>
    </source>
</evidence>
<dbReference type="PIRSF" id="PIRSF000728">
    <property type="entry name" value="NAGK"/>
    <property type="match status" value="1"/>
</dbReference>
<comment type="pathway">
    <text evidence="1 9">Amino-acid biosynthesis; L-arginine biosynthesis; N(2)-acetyl-L-ornithine from L-glutamate: step 2/4.</text>
</comment>
<comment type="caution">
    <text evidence="11">The sequence shown here is derived from an EMBL/GenBank/DDBJ whole genome shotgun (WGS) entry which is preliminary data.</text>
</comment>
<keyword evidence="7 9" id="KW-0067">ATP-binding</keyword>
<dbReference type="InterPro" id="IPR001048">
    <property type="entry name" value="Asp/Glu/Uridylate_kinase"/>
</dbReference>
<dbReference type="RefSeq" id="WP_111645997.1">
    <property type="nucleotide sequence ID" value="NZ_QLMH01000014.1"/>
</dbReference>
<feature type="domain" description="Aspartate/glutamate/uridylate kinase" evidence="10">
    <location>
        <begin position="4"/>
        <end position="233"/>
    </location>
</feature>
<dbReference type="HAMAP" id="MF_00082">
    <property type="entry name" value="ArgB"/>
    <property type="match status" value="1"/>
</dbReference>
<dbReference type="EC" id="2.7.2.8" evidence="9"/>
<dbReference type="InterPro" id="IPR037528">
    <property type="entry name" value="ArgB"/>
</dbReference>
<reference evidence="11 12" key="1">
    <citation type="submission" date="2018-06" db="EMBL/GenBank/DDBJ databases">
        <title>Genomic Encyclopedia of Type Strains, Phase III (KMG-III): the genomes of soil and plant-associated and newly described type strains.</title>
        <authorList>
            <person name="Whitman W."/>
        </authorList>
    </citation>
    <scope>NUCLEOTIDE SEQUENCE [LARGE SCALE GENOMIC DNA]</scope>
    <source>
        <strain evidence="11 12">CGMCC 1.8979</strain>
    </source>
</reference>
<evidence type="ECO:0000256" key="3">
    <source>
        <dbReference type="ARBA" id="ARBA00022605"/>
    </source>
</evidence>
<feature type="binding site" evidence="9">
    <location>
        <begin position="41"/>
        <end position="42"/>
    </location>
    <ligand>
        <name>substrate</name>
    </ligand>
</feature>
<dbReference type="Gene3D" id="3.40.1160.10">
    <property type="entry name" value="Acetylglutamate kinase-like"/>
    <property type="match status" value="1"/>
</dbReference>
<evidence type="ECO:0000256" key="8">
    <source>
        <dbReference type="ARBA" id="ARBA00048141"/>
    </source>
</evidence>
<comment type="subcellular location">
    <subcellularLocation>
        <location evidence="9">Cytoplasm</location>
    </subcellularLocation>
</comment>
<evidence type="ECO:0000256" key="9">
    <source>
        <dbReference type="HAMAP-Rule" id="MF_00082"/>
    </source>
</evidence>
<gene>
    <name evidence="9" type="primary">argB</name>
    <name evidence="11" type="ORF">B0I26_11424</name>
</gene>
<comment type="catalytic activity">
    <reaction evidence="8 9">
        <text>N-acetyl-L-glutamate + ATP = N-acetyl-L-glutamyl 5-phosphate + ADP</text>
        <dbReference type="Rhea" id="RHEA:14629"/>
        <dbReference type="ChEBI" id="CHEBI:30616"/>
        <dbReference type="ChEBI" id="CHEBI:44337"/>
        <dbReference type="ChEBI" id="CHEBI:57936"/>
        <dbReference type="ChEBI" id="CHEBI:456216"/>
        <dbReference type="EC" id="2.7.2.8"/>
    </reaction>
</comment>
<dbReference type="InterPro" id="IPR036393">
    <property type="entry name" value="AceGlu_kinase-like_sf"/>
</dbReference>
<dbReference type="GO" id="GO:0042450">
    <property type="term" value="P:L-arginine biosynthetic process via ornithine"/>
    <property type="evidence" value="ECO:0007669"/>
    <property type="project" value="UniProtKB-UniRule"/>
</dbReference>
<comment type="function">
    <text evidence="9">Catalyzes the ATP-dependent phosphorylation of N-acetyl-L-glutamate.</text>
</comment>
<dbReference type="InterPro" id="IPR004662">
    <property type="entry name" value="AcgluKinase_fam"/>
</dbReference>
<dbReference type="AlphaFoldDB" id="A0A327Y7I5"/>
<dbReference type="FunFam" id="3.40.1160.10:FF:000004">
    <property type="entry name" value="Acetylglutamate kinase"/>
    <property type="match status" value="1"/>
</dbReference>
<keyword evidence="4 9" id="KW-0808">Transferase</keyword>
<dbReference type="Pfam" id="PF00696">
    <property type="entry name" value="AA_kinase"/>
    <property type="match status" value="1"/>
</dbReference>
<feature type="site" description="Transition state stabilizer" evidence="9">
    <location>
        <position position="215"/>
    </location>
</feature>
<evidence type="ECO:0000256" key="5">
    <source>
        <dbReference type="ARBA" id="ARBA00022741"/>
    </source>
</evidence>
<feature type="binding site" evidence="9">
    <location>
        <position position="63"/>
    </location>
    <ligand>
        <name>substrate</name>
    </ligand>
</feature>
<proteinExistence type="inferred from homology"/>
<evidence type="ECO:0000256" key="6">
    <source>
        <dbReference type="ARBA" id="ARBA00022777"/>
    </source>
</evidence>
<dbReference type="UniPathway" id="UPA00068">
    <property type="reaction ID" value="UER00107"/>
</dbReference>
<dbReference type="CDD" id="cd04238">
    <property type="entry name" value="AAK_NAGK-like"/>
    <property type="match status" value="1"/>
</dbReference>
<organism evidence="11 12">
    <name type="scientific">Paranoxybacillus vitaminiphilus</name>
    <dbReference type="NCBI Taxonomy" id="581036"/>
    <lineage>
        <taxon>Bacteria</taxon>
        <taxon>Bacillati</taxon>
        <taxon>Bacillota</taxon>
        <taxon>Bacilli</taxon>
        <taxon>Bacillales</taxon>
        <taxon>Anoxybacillaceae</taxon>
        <taxon>Paranoxybacillus</taxon>
    </lineage>
</organism>
<feature type="binding site" evidence="9">
    <location>
        <position position="156"/>
    </location>
    <ligand>
        <name>substrate</name>
    </ligand>
</feature>
<keyword evidence="3 9" id="KW-0028">Amino-acid biosynthesis</keyword>
<dbReference type="SUPFAM" id="SSF53633">
    <property type="entry name" value="Carbamate kinase-like"/>
    <property type="match status" value="1"/>
</dbReference>
<dbReference type="GO" id="GO:0005524">
    <property type="term" value="F:ATP binding"/>
    <property type="evidence" value="ECO:0007669"/>
    <property type="project" value="UniProtKB-UniRule"/>
</dbReference>
<sequence length="258" mass="27459">MAETIVIKCGGSVLSELSESFFHSLKEMKNRGMNIVIVHGGGPEIGQMLKQLNIASEFVNGLRKTTSEVLEVVEMVLAGKVNKQLVSLLQKKGLKAIGLSGIDANLIEAKPIDVEHLGYVGEVTNVNHLLLQQLTASEYIPVIAPIGCDQTGQKYNINADTAAGAVAMALAAKHLLFVTDVPGILRNGTLVEHATVEMILEMIDEGTIYGGMIPKVKAAIESIAGPLHEVIIVSGKLPFFSANGEICGTKIMKEAGVY</sequence>
<accession>A0A327Y7I5</accession>
<dbReference type="PANTHER" id="PTHR23342:SF0">
    <property type="entry name" value="N-ACETYLGLUTAMATE SYNTHASE, MITOCHONDRIAL"/>
    <property type="match status" value="1"/>
</dbReference>
<keyword evidence="5 9" id="KW-0547">Nucleotide-binding</keyword>
<keyword evidence="2 9" id="KW-0055">Arginine biosynthesis</keyword>
<feature type="site" description="Transition state stabilizer" evidence="9">
    <location>
        <position position="8"/>
    </location>
</feature>